<sequence>MTVSDYLFDFLVSQGIKHVFLITGGAIAFALDALHGRKDIEYICVAHEQVAAMAAEAYSRVGPGLGCAIATSGPGATNLITGICCAWFDSIPALYITGQVNTYEQRGADPGTKGSRQIGFQETDVVSIVKPVTKWAVQLDKPENIRLVLEKAVFLAKSGRPGPVLFDLPQNFQRVKIDPKKLPRFIPPKKKLYADYGTSLSGKINQTLKLLTSAQRPVLVFGTGVKLAAAASQAKILIKKIGIPVILTWGAYDLLEKTHPLLVGSAGVYGNRGANFAIQNSDLILSIGSRLDTRFTGGKPSHFGRAAKKIVVDIDKDELSKRRGLIPDIEINCDAAVFIGKLLKKIQHYKKQKIDNWLEKCADWKIRYPAVLPQYYQEKKFVNGYVFIKTLSEELDSKSIIISDDGGHLTWTMQAFEVKKGQKLFSAFGNSPMGYSFPASIGASFALGKKEVICIDGDGSIQMNIQDFQTVVHHKLPLKIFVLNNDGYAILQQFQETWLGGRFVAASFNQGLSNPDLIKVAKAYGLKTVLIRNHQELRRKIRKVLKAKGPVFCEVKINPKQRLIPKLEFGNPLEDLSPHLSREEFKANMIIPPLAESLEVSPSV</sequence>
<dbReference type="CDD" id="cd07035">
    <property type="entry name" value="TPP_PYR_POX_like"/>
    <property type="match status" value="1"/>
</dbReference>
<dbReference type="PANTHER" id="PTHR18968:SF142">
    <property type="entry name" value="ACETOLACTATE SYNTHASE"/>
    <property type="match status" value="1"/>
</dbReference>
<dbReference type="Pfam" id="PF02776">
    <property type="entry name" value="TPP_enzyme_N"/>
    <property type="match status" value="1"/>
</dbReference>
<dbReference type="InterPro" id="IPR045229">
    <property type="entry name" value="TPP_enz"/>
</dbReference>
<dbReference type="SUPFAM" id="SSF52518">
    <property type="entry name" value="Thiamin diphosphate-binding fold (THDP-binding)"/>
    <property type="match status" value="2"/>
</dbReference>
<dbReference type="InterPro" id="IPR029061">
    <property type="entry name" value="THDP-binding"/>
</dbReference>
<dbReference type="Pfam" id="PF02775">
    <property type="entry name" value="TPP_enzyme_C"/>
    <property type="match status" value="1"/>
</dbReference>
<evidence type="ECO:0000259" key="4">
    <source>
        <dbReference type="Pfam" id="PF00205"/>
    </source>
</evidence>
<evidence type="ECO:0000313" key="8">
    <source>
        <dbReference type="Proteomes" id="UP000177092"/>
    </source>
</evidence>
<dbReference type="Proteomes" id="UP000177092">
    <property type="component" value="Unassembled WGS sequence"/>
</dbReference>
<dbReference type="STRING" id="1798384.A3D03_05135"/>
<protein>
    <recommendedName>
        <fullName evidence="9">Acetolactate synthase</fullName>
    </recommendedName>
</protein>
<dbReference type="GO" id="GO:0050660">
    <property type="term" value="F:flavin adenine dinucleotide binding"/>
    <property type="evidence" value="ECO:0007669"/>
    <property type="project" value="TreeGrafter"/>
</dbReference>
<reference evidence="7 8" key="1">
    <citation type="journal article" date="2016" name="Nat. Commun.">
        <title>Thousands of microbial genomes shed light on interconnected biogeochemical processes in an aquifer system.</title>
        <authorList>
            <person name="Anantharaman K."/>
            <person name="Brown C.T."/>
            <person name="Hug L.A."/>
            <person name="Sharon I."/>
            <person name="Castelle C.J."/>
            <person name="Probst A.J."/>
            <person name="Thomas B.C."/>
            <person name="Singh A."/>
            <person name="Wilkins M.J."/>
            <person name="Karaoz U."/>
            <person name="Brodie E.L."/>
            <person name="Williams K.H."/>
            <person name="Hubbard S.S."/>
            <person name="Banfield J.F."/>
        </authorList>
    </citation>
    <scope>NUCLEOTIDE SEQUENCE [LARGE SCALE GENOMIC DNA]</scope>
</reference>
<dbReference type="Gene3D" id="3.40.50.1220">
    <property type="entry name" value="TPP-binding domain"/>
    <property type="match status" value="1"/>
</dbReference>
<dbReference type="SUPFAM" id="SSF52467">
    <property type="entry name" value="DHS-like NAD/FAD-binding domain"/>
    <property type="match status" value="1"/>
</dbReference>
<dbReference type="InterPro" id="IPR029035">
    <property type="entry name" value="DHS-like_NAD/FAD-binding_dom"/>
</dbReference>
<evidence type="ECO:0000256" key="2">
    <source>
        <dbReference type="ARBA" id="ARBA00023052"/>
    </source>
</evidence>
<gene>
    <name evidence="7" type="ORF">A3D03_05135</name>
</gene>
<comment type="similarity">
    <text evidence="1 3">Belongs to the TPP enzyme family.</text>
</comment>
<dbReference type="GO" id="GO:0009099">
    <property type="term" value="P:L-valine biosynthetic process"/>
    <property type="evidence" value="ECO:0007669"/>
    <property type="project" value="TreeGrafter"/>
</dbReference>
<dbReference type="GO" id="GO:0000287">
    <property type="term" value="F:magnesium ion binding"/>
    <property type="evidence" value="ECO:0007669"/>
    <property type="project" value="InterPro"/>
</dbReference>
<dbReference type="GO" id="GO:0030976">
    <property type="term" value="F:thiamine pyrophosphate binding"/>
    <property type="evidence" value="ECO:0007669"/>
    <property type="project" value="InterPro"/>
</dbReference>
<feature type="domain" description="Thiamine pyrophosphate enzyme central" evidence="4">
    <location>
        <begin position="204"/>
        <end position="341"/>
    </location>
</feature>
<dbReference type="Pfam" id="PF00205">
    <property type="entry name" value="TPP_enzyme_M"/>
    <property type="match status" value="1"/>
</dbReference>
<dbReference type="FunFam" id="3.40.50.970:FF:000007">
    <property type="entry name" value="Acetolactate synthase"/>
    <property type="match status" value="1"/>
</dbReference>
<evidence type="ECO:0000259" key="5">
    <source>
        <dbReference type="Pfam" id="PF02775"/>
    </source>
</evidence>
<evidence type="ECO:0000256" key="3">
    <source>
        <dbReference type="RuleBase" id="RU362132"/>
    </source>
</evidence>
<organism evidence="7 8">
    <name type="scientific">Candidatus Gottesmanbacteria bacterium RIFCSPHIGHO2_02_FULL_40_13</name>
    <dbReference type="NCBI Taxonomy" id="1798384"/>
    <lineage>
        <taxon>Bacteria</taxon>
        <taxon>Candidatus Gottesmaniibacteriota</taxon>
    </lineage>
</organism>
<comment type="caution">
    <text evidence="7">The sequence shown here is derived from an EMBL/GenBank/DDBJ whole genome shotgun (WGS) entry which is preliminary data.</text>
</comment>
<dbReference type="InterPro" id="IPR012000">
    <property type="entry name" value="Thiamin_PyroP_enz_cen_dom"/>
</dbReference>
<evidence type="ECO:0000313" key="7">
    <source>
        <dbReference type="EMBL" id="OGG21044.1"/>
    </source>
</evidence>
<proteinExistence type="inferred from homology"/>
<dbReference type="EMBL" id="MFJN01000030">
    <property type="protein sequence ID" value="OGG21044.1"/>
    <property type="molecule type" value="Genomic_DNA"/>
</dbReference>
<dbReference type="GO" id="GO:0005948">
    <property type="term" value="C:acetolactate synthase complex"/>
    <property type="evidence" value="ECO:0007669"/>
    <property type="project" value="TreeGrafter"/>
</dbReference>
<dbReference type="InterPro" id="IPR012001">
    <property type="entry name" value="Thiamin_PyroP_enz_TPP-bd_dom"/>
</dbReference>
<keyword evidence="2 3" id="KW-0786">Thiamine pyrophosphate</keyword>
<dbReference type="PANTHER" id="PTHR18968">
    <property type="entry name" value="THIAMINE PYROPHOSPHATE ENZYMES"/>
    <property type="match status" value="1"/>
</dbReference>
<feature type="domain" description="Thiamine pyrophosphate enzyme TPP-binding" evidence="5">
    <location>
        <begin position="406"/>
        <end position="555"/>
    </location>
</feature>
<evidence type="ECO:0000259" key="6">
    <source>
        <dbReference type="Pfam" id="PF02776"/>
    </source>
</evidence>
<dbReference type="Gene3D" id="3.40.50.970">
    <property type="match status" value="2"/>
</dbReference>
<dbReference type="InterPro" id="IPR011766">
    <property type="entry name" value="TPP_enzyme_TPP-bd"/>
</dbReference>
<dbReference type="GO" id="GO:0003984">
    <property type="term" value="F:acetolactate synthase activity"/>
    <property type="evidence" value="ECO:0007669"/>
    <property type="project" value="TreeGrafter"/>
</dbReference>
<accession>A0A1F6A904</accession>
<feature type="domain" description="Thiamine pyrophosphate enzyme N-terminal TPP-binding" evidence="6">
    <location>
        <begin position="1"/>
        <end position="124"/>
    </location>
</feature>
<dbReference type="GO" id="GO:0009097">
    <property type="term" value="P:isoleucine biosynthetic process"/>
    <property type="evidence" value="ECO:0007669"/>
    <property type="project" value="TreeGrafter"/>
</dbReference>
<evidence type="ECO:0000256" key="1">
    <source>
        <dbReference type="ARBA" id="ARBA00007812"/>
    </source>
</evidence>
<evidence type="ECO:0008006" key="9">
    <source>
        <dbReference type="Google" id="ProtNLM"/>
    </source>
</evidence>
<dbReference type="AlphaFoldDB" id="A0A1F6A904"/>
<name>A0A1F6A904_9BACT</name>